<reference evidence="2" key="1">
    <citation type="journal article" date="2023" name="Mar. Drugs">
        <title>Gemmata algarum, a Novel Planctomycete Isolated from an Algal Mat, Displays Antimicrobial Activity.</title>
        <authorList>
            <person name="Kumar G."/>
            <person name="Kallscheuer N."/>
            <person name="Kashif M."/>
            <person name="Ahamad S."/>
            <person name="Jagadeeshwari U."/>
            <person name="Pannikurungottu S."/>
            <person name="Haufschild T."/>
            <person name="Kabuu M."/>
            <person name="Sasikala C."/>
            <person name="Jogler C."/>
            <person name="Ramana C."/>
        </authorList>
    </citation>
    <scope>NUCLEOTIDE SEQUENCE [LARGE SCALE GENOMIC DNA]</scope>
    <source>
        <strain evidence="2">JC673</strain>
    </source>
</reference>
<comment type="caution">
    <text evidence="1">The sequence shown here is derived from an EMBL/GenBank/DDBJ whole genome shotgun (WGS) entry which is preliminary data.</text>
</comment>
<keyword evidence="2" id="KW-1185">Reference proteome</keyword>
<dbReference type="EMBL" id="JAXBLV010000027">
    <property type="protein sequence ID" value="MDY3558384.1"/>
    <property type="molecule type" value="Genomic_DNA"/>
</dbReference>
<organism evidence="1 2">
    <name type="scientific">Gemmata algarum</name>
    <dbReference type="NCBI Taxonomy" id="2975278"/>
    <lineage>
        <taxon>Bacteria</taxon>
        <taxon>Pseudomonadati</taxon>
        <taxon>Planctomycetota</taxon>
        <taxon>Planctomycetia</taxon>
        <taxon>Gemmatales</taxon>
        <taxon>Gemmataceae</taxon>
        <taxon>Gemmata</taxon>
    </lineage>
</organism>
<proteinExistence type="predicted"/>
<evidence type="ECO:0000313" key="1">
    <source>
        <dbReference type="EMBL" id="MDY3558384.1"/>
    </source>
</evidence>
<sequence length="180" mass="19807">MTALPADILAALPRDAGPAVERWWSGLSVADREEVTAAWDERREVCFFSPQTDAAGRPDRWEQVPSVVGGRFVPHDDTVRMHEWLDDWAEYVEGHEEVFLLPRAVVVFRTFHICRSEPAARAVAASGLLPAGFACPGAASGCPMQRVQAVAPGRRLHLAPAASGGWWVVGSWKAEPRRRT</sequence>
<accession>A0ABU5ET06</accession>
<dbReference type="RefSeq" id="WP_320685314.1">
    <property type="nucleotide sequence ID" value="NZ_JAXBLV010000027.1"/>
</dbReference>
<dbReference type="Proteomes" id="UP001272242">
    <property type="component" value="Unassembled WGS sequence"/>
</dbReference>
<name>A0ABU5ET06_9BACT</name>
<evidence type="ECO:0000313" key="2">
    <source>
        <dbReference type="Proteomes" id="UP001272242"/>
    </source>
</evidence>
<gene>
    <name evidence="1" type="ORF">R5W23_005477</name>
</gene>
<protein>
    <submittedName>
        <fullName evidence="1">Uncharacterized protein</fullName>
    </submittedName>
</protein>